<dbReference type="GO" id="GO:0015344">
    <property type="term" value="F:siderophore uptake transmembrane transporter activity"/>
    <property type="evidence" value="ECO:0007669"/>
    <property type="project" value="TreeGrafter"/>
</dbReference>
<dbReference type="Gene3D" id="2.170.130.10">
    <property type="entry name" value="TonB-dependent receptor, plug domain"/>
    <property type="match status" value="1"/>
</dbReference>
<keyword evidence="9 10" id="KW-0998">Cell outer membrane</keyword>
<dbReference type="SUPFAM" id="SSF56935">
    <property type="entry name" value="Porins"/>
    <property type="match status" value="1"/>
</dbReference>
<dbReference type="InterPro" id="IPR039426">
    <property type="entry name" value="TonB-dep_rcpt-like"/>
</dbReference>
<protein>
    <submittedName>
        <fullName evidence="16">TonB-dependent siderophore receptor</fullName>
    </submittedName>
</protein>
<evidence type="ECO:0000256" key="4">
    <source>
        <dbReference type="ARBA" id="ARBA00022452"/>
    </source>
</evidence>
<evidence type="ECO:0000259" key="15">
    <source>
        <dbReference type="Pfam" id="PF07715"/>
    </source>
</evidence>
<dbReference type="GO" id="GO:0015891">
    <property type="term" value="P:siderophore transport"/>
    <property type="evidence" value="ECO:0007669"/>
    <property type="project" value="InterPro"/>
</dbReference>
<dbReference type="NCBIfam" id="TIGR01783">
    <property type="entry name" value="TonB-siderophor"/>
    <property type="match status" value="1"/>
</dbReference>
<evidence type="ECO:0000256" key="6">
    <source>
        <dbReference type="ARBA" id="ARBA00023077"/>
    </source>
</evidence>
<evidence type="ECO:0000256" key="8">
    <source>
        <dbReference type="ARBA" id="ARBA00023170"/>
    </source>
</evidence>
<keyword evidence="8 16" id="KW-0675">Receptor</keyword>
<keyword evidence="13" id="KW-0732">Signal</keyword>
<feature type="region of interest" description="Disordered" evidence="12">
    <location>
        <begin position="103"/>
        <end position="134"/>
    </location>
</feature>
<evidence type="ECO:0000256" key="10">
    <source>
        <dbReference type="PROSITE-ProRule" id="PRU01360"/>
    </source>
</evidence>
<keyword evidence="17" id="KW-1185">Reference proteome</keyword>
<evidence type="ECO:0000256" key="7">
    <source>
        <dbReference type="ARBA" id="ARBA00023136"/>
    </source>
</evidence>
<feature type="signal peptide" evidence="13">
    <location>
        <begin position="1"/>
        <end position="21"/>
    </location>
</feature>
<keyword evidence="7 10" id="KW-0472">Membrane</keyword>
<evidence type="ECO:0000256" key="13">
    <source>
        <dbReference type="SAM" id="SignalP"/>
    </source>
</evidence>
<keyword evidence="4 10" id="KW-1134">Transmembrane beta strand</keyword>
<feature type="chain" id="PRO_5042063873" evidence="13">
    <location>
        <begin position="22"/>
        <end position="808"/>
    </location>
</feature>
<name>A0AAE3B7Z1_9RHOB</name>
<comment type="caution">
    <text evidence="16">The sequence shown here is derived from an EMBL/GenBank/DDBJ whole genome shotgun (WGS) entry which is preliminary data.</text>
</comment>
<dbReference type="InterPro" id="IPR036942">
    <property type="entry name" value="Beta-barrel_TonB_sf"/>
</dbReference>
<evidence type="ECO:0000256" key="1">
    <source>
        <dbReference type="ARBA" id="ARBA00004571"/>
    </source>
</evidence>
<dbReference type="Pfam" id="PF00593">
    <property type="entry name" value="TonB_dep_Rec_b-barrel"/>
    <property type="match status" value="1"/>
</dbReference>
<feature type="region of interest" description="Disordered" evidence="12">
    <location>
        <begin position="39"/>
        <end position="58"/>
    </location>
</feature>
<dbReference type="Pfam" id="PF07715">
    <property type="entry name" value="Plug"/>
    <property type="match status" value="1"/>
</dbReference>
<evidence type="ECO:0000313" key="16">
    <source>
        <dbReference type="EMBL" id="MBM1715080.1"/>
    </source>
</evidence>
<evidence type="ECO:0000256" key="2">
    <source>
        <dbReference type="ARBA" id="ARBA00009810"/>
    </source>
</evidence>
<dbReference type="Proteomes" id="UP000732193">
    <property type="component" value="Unassembled WGS sequence"/>
</dbReference>
<feature type="domain" description="TonB-dependent receptor plug" evidence="15">
    <location>
        <begin position="130"/>
        <end position="229"/>
    </location>
</feature>
<evidence type="ECO:0000259" key="14">
    <source>
        <dbReference type="Pfam" id="PF00593"/>
    </source>
</evidence>
<dbReference type="Gene3D" id="2.40.170.20">
    <property type="entry name" value="TonB-dependent receptor, beta-barrel domain"/>
    <property type="match status" value="1"/>
</dbReference>
<accession>A0AAE3B7Z1</accession>
<comment type="similarity">
    <text evidence="2 10 11">Belongs to the TonB-dependent receptor family.</text>
</comment>
<evidence type="ECO:0000256" key="3">
    <source>
        <dbReference type="ARBA" id="ARBA00022448"/>
    </source>
</evidence>
<dbReference type="GO" id="GO:0038023">
    <property type="term" value="F:signaling receptor activity"/>
    <property type="evidence" value="ECO:0007669"/>
    <property type="project" value="InterPro"/>
</dbReference>
<feature type="domain" description="TonB-dependent receptor-like beta-barrel" evidence="14">
    <location>
        <begin position="304"/>
        <end position="775"/>
    </location>
</feature>
<keyword evidence="5 10" id="KW-0812">Transmembrane</keyword>
<proteinExistence type="inferred from homology"/>
<keyword evidence="3 10" id="KW-0813">Transport</keyword>
<evidence type="ECO:0000256" key="11">
    <source>
        <dbReference type="RuleBase" id="RU003357"/>
    </source>
</evidence>
<evidence type="ECO:0000313" key="17">
    <source>
        <dbReference type="Proteomes" id="UP000732193"/>
    </source>
</evidence>
<dbReference type="PROSITE" id="PS52016">
    <property type="entry name" value="TONB_DEPENDENT_REC_3"/>
    <property type="match status" value="1"/>
</dbReference>
<dbReference type="EMBL" id="JAFBRM010000004">
    <property type="protein sequence ID" value="MBM1715080.1"/>
    <property type="molecule type" value="Genomic_DNA"/>
</dbReference>
<gene>
    <name evidence="16" type="ORF">JQV55_16030</name>
</gene>
<dbReference type="InterPro" id="IPR000531">
    <property type="entry name" value="Beta-barrel_TonB"/>
</dbReference>
<dbReference type="InterPro" id="IPR010105">
    <property type="entry name" value="TonB_sidphr_rcpt"/>
</dbReference>
<sequence>MIAGGIGASLAMACLTTGAAAQDADLIILPPVDVETTEAKPPVRQAAKPRRAAPRRAAAPTVCTPALAGTPVCADHEAAERARIEAQERAVAQARADAEAKAAAGGSSYADPSSPFKANTLANSRMPGPLKDNPRTVTAITQEVLETTGTTSVREIARSTPGISLGFGEGGNSFGDNIYIRGFKANNDVYTDGVRSPGTGIAETFNTEQVEVAKGPAGTVGGRGTTGGALDIISKSPQDVDFTRTITTVTDASTVRQTLDTNKVINDRVQLRFNAMLQDGEIAGRDSLKDDRKGAAMALRFKATDALTLEGNLSYTKIEQTPDWGVPYVNNEALGLVGPVTEFGVDRNTFYGVPGRDFQIAEETVATARATYEFDNGLTLTNTFRASESLNDYILTAPSSLIDNGSTNPEDWQAGLSFKSWNQETDVLANVLELSGDAEFAGATHKFVFGLAASQEKISKLGYSNLSSEDYEPPAGQRGCTVSVINPNPIGDGCWSGEAAQLGTEATSTKVTTTSLYALDTISLSSRLTVNGGLRLDMYDIERSGGSGDSAYSLSREDTLVNWNLGATYALTDRLNVYGAAATSSNPMGQELEAGGGFYGGLDANGSNLAPEENTSFEVGAKFSLNPNLLLTAALYQTTKDNAREDIGPRGSTVTYDTLKYRVRGLELGVAGKVNDRLSLFGGANFMDSKILESQNSESVGLSLANIAHEQFNILATYQVTDKLMLGGRLNYQGAIDLGSTGANGKSLPSAWTVDLLGEYEVADNAAIKMGITNVADKTVYDAGYRSGTPFTYVAPGREISISYEMKF</sequence>
<comment type="subcellular location">
    <subcellularLocation>
        <location evidence="1 10">Cell outer membrane</location>
        <topology evidence="1 10">Multi-pass membrane protein</topology>
    </subcellularLocation>
</comment>
<dbReference type="InterPro" id="IPR037066">
    <property type="entry name" value="Plug_dom_sf"/>
</dbReference>
<dbReference type="PANTHER" id="PTHR32552:SF83">
    <property type="entry name" value="BLR3904 PROTEIN"/>
    <property type="match status" value="1"/>
</dbReference>
<dbReference type="GO" id="GO:0009279">
    <property type="term" value="C:cell outer membrane"/>
    <property type="evidence" value="ECO:0007669"/>
    <property type="project" value="UniProtKB-SubCell"/>
</dbReference>
<dbReference type="InterPro" id="IPR012910">
    <property type="entry name" value="Plug_dom"/>
</dbReference>
<organism evidence="16 17">
    <name type="scientific">Sulfitobacter geojensis</name>
    <dbReference type="NCBI Taxonomy" id="1342299"/>
    <lineage>
        <taxon>Bacteria</taxon>
        <taxon>Pseudomonadati</taxon>
        <taxon>Pseudomonadota</taxon>
        <taxon>Alphaproteobacteria</taxon>
        <taxon>Rhodobacterales</taxon>
        <taxon>Roseobacteraceae</taxon>
        <taxon>Sulfitobacter</taxon>
    </lineage>
</organism>
<evidence type="ECO:0000256" key="12">
    <source>
        <dbReference type="SAM" id="MobiDB-lite"/>
    </source>
</evidence>
<evidence type="ECO:0000256" key="5">
    <source>
        <dbReference type="ARBA" id="ARBA00022692"/>
    </source>
</evidence>
<evidence type="ECO:0000256" key="9">
    <source>
        <dbReference type="ARBA" id="ARBA00023237"/>
    </source>
</evidence>
<dbReference type="PANTHER" id="PTHR32552">
    <property type="entry name" value="FERRICHROME IRON RECEPTOR-RELATED"/>
    <property type="match status" value="1"/>
</dbReference>
<keyword evidence="6 11" id="KW-0798">TonB box</keyword>
<dbReference type="AlphaFoldDB" id="A0AAE3B7Z1"/>
<reference evidence="16 17" key="1">
    <citation type="submission" date="2021-01" db="EMBL/GenBank/DDBJ databases">
        <title>Diatom-associated Roseobacters Show Island Model of Population Structure.</title>
        <authorList>
            <person name="Qu L."/>
            <person name="Feng X."/>
            <person name="Chen Y."/>
            <person name="Li L."/>
            <person name="Wang X."/>
            <person name="Hu Z."/>
            <person name="Wang H."/>
            <person name="Luo H."/>
        </authorList>
    </citation>
    <scope>NUCLEOTIDE SEQUENCE [LARGE SCALE GENOMIC DNA]</scope>
    <source>
        <strain evidence="16 17">TR60-84</strain>
    </source>
</reference>
<dbReference type="CDD" id="cd01347">
    <property type="entry name" value="ligand_gated_channel"/>
    <property type="match status" value="1"/>
</dbReference>